<sequence>MALVMVISSSPQLIFANRAPEYQKIYIANSVWKNQQSVQLNLIKMYDISKNKYKMYDKNFIFIENFS</sequence>
<keyword evidence="2" id="KW-1185">Reference proteome</keyword>
<dbReference type="Proteomes" id="UP000789901">
    <property type="component" value="Unassembled WGS sequence"/>
</dbReference>
<comment type="caution">
    <text evidence="1">The sequence shown here is derived from an EMBL/GenBank/DDBJ whole genome shotgun (WGS) entry which is preliminary data.</text>
</comment>
<dbReference type="EMBL" id="CAJVQB010006176">
    <property type="protein sequence ID" value="CAG8678796.1"/>
    <property type="molecule type" value="Genomic_DNA"/>
</dbReference>
<evidence type="ECO:0000313" key="1">
    <source>
        <dbReference type="EMBL" id="CAG8678796.1"/>
    </source>
</evidence>
<accession>A0ABN7UUG9</accession>
<evidence type="ECO:0000313" key="2">
    <source>
        <dbReference type="Proteomes" id="UP000789901"/>
    </source>
</evidence>
<protein>
    <submittedName>
        <fullName evidence="1">5708_t:CDS:1</fullName>
    </submittedName>
</protein>
<organism evidence="1 2">
    <name type="scientific">Gigaspora margarita</name>
    <dbReference type="NCBI Taxonomy" id="4874"/>
    <lineage>
        <taxon>Eukaryota</taxon>
        <taxon>Fungi</taxon>
        <taxon>Fungi incertae sedis</taxon>
        <taxon>Mucoromycota</taxon>
        <taxon>Glomeromycotina</taxon>
        <taxon>Glomeromycetes</taxon>
        <taxon>Diversisporales</taxon>
        <taxon>Gigasporaceae</taxon>
        <taxon>Gigaspora</taxon>
    </lineage>
</organism>
<proteinExistence type="predicted"/>
<name>A0ABN7UUG9_GIGMA</name>
<gene>
    <name evidence="1" type="ORF">GMARGA_LOCUS10837</name>
</gene>
<reference evidence="1 2" key="1">
    <citation type="submission" date="2021-06" db="EMBL/GenBank/DDBJ databases">
        <authorList>
            <person name="Kallberg Y."/>
            <person name="Tangrot J."/>
            <person name="Rosling A."/>
        </authorList>
    </citation>
    <scope>NUCLEOTIDE SEQUENCE [LARGE SCALE GENOMIC DNA]</scope>
    <source>
        <strain evidence="1 2">120-4 pot B 10/14</strain>
    </source>
</reference>